<feature type="compositionally biased region" description="Basic and acidic residues" evidence="1">
    <location>
        <begin position="134"/>
        <end position="153"/>
    </location>
</feature>
<dbReference type="PROSITE" id="PS00028">
    <property type="entry name" value="ZINC_FINGER_C2H2_1"/>
    <property type="match status" value="2"/>
</dbReference>
<feature type="compositionally biased region" description="Basic and acidic residues" evidence="1">
    <location>
        <begin position="263"/>
        <end position="317"/>
    </location>
</feature>
<keyword evidence="4" id="KW-1185">Reference proteome</keyword>
<feature type="compositionally biased region" description="Basic and acidic residues" evidence="1">
    <location>
        <begin position="106"/>
        <end position="121"/>
    </location>
</feature>
<feature type="domain" description="C2H2-type" evidence="2">
    <location>
        <begin position="963"/>
        <end position="984"/>
    </location>
</feature>
<organism evidence="3 4">
    <name type="scientific">Sinanodonta woodiana</name>
    <name type="common">Chinese pond mussel</name>
    <name type="synonym">Anodonta woodiana</name>
    <dbReference type="NCBI Taxonomy" id="1069815"/>
    <lineage>
        <taxon>Eukaryota</taxon>
        <taxon>Metazoa</taxon>
        <taxon>Spiralia</taxon>
        <taxon>Lophotrochozoa</taxon>
        <taxon>Mollusca</taxon>
        <taxon>Bivalvia</taxon>
        <taxon>Autobranchia</taxon>
        <taxon>Heteroconchia</taxon>
        <taxon>Palaeoheterodonta</taxon>
        <taxon>Unionida</taxon>
        <taxon>Unionoidea</taxon>
        <taxon>Unionidae</taxon>
        <taxon>Unioninae</taxon>
        <taxon>Sinanodonta</taxon>
    </lineage>
</organism>
<dbReference type="PANTHER" id="PTHR31363">
    <property type="entry name" value="TRAF3-INTERACTING PROTEIN 1"/>
    <property type="match status" value="1"/>
</dbReference>
<feature type="compositionally biased region" description="Basic and acidic residues" evidence="1">
    <location>
        <begin position="1289"/>
        <end position="1301"/>
    </location>
</feature>
<name>A0ABD3VEQ5_SINWO</name>
<sequence length="1346" mass="151444">MAENTFASQKFCNGDDTLQENGSSDAHADVKSKLEIIRKGIDDPDEKDDKEDHSRGPFVLFKPIDEDSDSECDAVDNFRVQPHSNVKNIKSLNDNSDSEVSGVHKSPLDRGDNCKLNKEDENVPFELSETPKSNVDKVKDDSGGQNTDGKDKLVNGSVGIDSVLETSKAAGKERTETCDEKIHEENENISTIKESIVKHENEQHNKVESTRDNENKQHTIPDGKDEKKQHARLETKEENENEQHARLEGNEGNENELQASQEKNPRIENEQNARLERKDENELHAKQESKEVIENEQHARLVRKGDIENEKRDKVACDEPIGVDQKEKGIRSMKTRLVEVEDQSKQEESEEDRTENNSYQMEEVMNVDGSKVIITLNDNDSDQEKDYDKKKYTKPRETKKDLTENSDVKSGSFTVDNNNDSNKPSFVDPAAKSSVSKDKVAVLTTRGKSSGQDNDSVMVVSITPPGQTVHTNSSKASTSLASTMSSLNTPMHSGIRLVQPNVVTVPSLTQQNAAFIPYYLPQSSVQFPLQNRVTTPRMTMSPHTQQTGYITKVGNQTIFVPLANSTGKAIAPFPTVANMRPSYMPQNAVMTATGQHSATVKPEVNKVTEFVTPKSSMDMMEMCKWEIANRMPDNYNWSVVFHPKKDMEVSSITAFLQELGSDIVKEAVYKDIIHIQTNKKEMGKLTDGEIVSLEKMKTVYKETKDRVGDLKLDYKKCRACNFITESRNVMAYHKEFAHNGLKEGDLLCARCNFSTRNKEAFVFHMESEHQLQGKIVEKRAFYECELCPFETNNKNKLTRHRFRCAKQFKLQQNLQPYYHDVNFCMKTMYFKVKKPVIKNPVHDTRQRNQNLSQKSKAAQPSQQPQKVVAMPMVNPNMNMIRQVSPQTASLRMPFTIPSNTPTANIAANKHHLASALQKPAQSNLFPHTSPVGQFSINKPAAPAPISSPATTIGRMDMSKFEVCELCGGYVKDRQALRIHFYYAHKVEMPLSIFSRPQPPLICEVCQARFWTTQGLSKHKTNTKHFSAPSPASSKDQRCFMCSRTVPNLFVHIEQVHGITMKDLVAMKKCIMCGTTSSNRRELEIHMAALHGVLIKASEIDKPAPIGTAFKTVPSPVQGAAVIAGKKQSLVRNNLCVFCQVQFNDNIQLTMHCIKNHATCSACGMVVARKADLENHHCKKLASRSCPLCNLRKLTPEAYLKHVKTHMKKCSVNVKQMSEDELAKYPKPVKKPVEVINLLDSDDDDDDNGSQASSDKVKTPAEVKLENKEAEEEHEKKTAQEDDTDMSKNSAKEQELESENSKTRKRKLDGDDNDDSKKQKSEDDGQPPEKIPNLESEKELIKSDKAQ</sequence>
<evidence type="ECO:0000313" key="4">
    <source>
        <dbReference type="Proteomes" id="UP001634394"/>
    </source>
</evidence>
<dbReference type="InterPro" id="IPR018799">
    <property type="entry name" value="TRAF3IP1"/>
</dbReference>
<feature type="region of interest" description="Disordered" evidence="1">
    <location>
        <begin position="1"/>
        <end position="69"/>
    </location>
</feature>
<feature type="compositionally biased region" description="Polar residues" evidence="1">
    <location>
        <begin position="1"/>
        <end position="11"/>
    </location>
</feature>
<feature type="compositionally biased region" description="Basic and acidic residues" evidence="1">
    <location>
        <begin position="170"/>
        <end position="186"/>
    </location>
</feature>
<gene>
    <name evidence="3" type="ORF">ACJMK2_010143</name>
</gene>
<feature type="compositionally biased region" description="Basic and acidic residues" evidence="1">
    <location>
        <begin position="1254"/>
        <end position="1279"/>
    </location>
</feature>
<feature type="compositionally biased region" description="Basic and acidic residues" evidence="1">
    <location>
        <begin position="195"/>
        <end position="249"/>
    </location>
</feature>
<feature type="domain" description="C2H2-type" evidence="2">
    <location>
        <begin position="1002"/>
        <end position="1024"/>
    </location>
</feature>
<evidence type="ECO:0000313" key="3">
    <source>
        <dbReference type="EMBL" id="KAL3859965.1"/>
    </source>
</evidence>
<protein>
    <recommendedName>
        <fullName evidence="2">C2H2-type domain-containing protein</fullName>
    </recommendedName>
</protein>
<dbReference type="PANTHER" id="PTHR31363:SF0">
    <property type="entry name" value="TRAF3-INTERACTING PROTEIN 1"/>
    <property type="match status" value="1"/>
</dbReference>
<dbReference type="SMART" id="SM00355">
    <property type="entry name" value="ZnF_C2H2"/>
    <property type="match status" value="9"/>
</dbReference>
<feature type="compositionally biased region" description="Polar residues" evidence="1">
    <location>
        <begin position="408"/>
        <end position="424"/>
    </location>
</feature>
<comment type="caution">
    <text evidence="3">The sequence shown here is derived from an EMBL/GenBank/DDBJ whole genome shotgun (WGS) entry which is preliminary data.</text>
</comment>
<evidence type="ECO:0000256" key="1">
    <source>
        <dbReference type="SAM" id="MobiDB-lite"/>
    </source>
</evidence>
<proteinExistence type="predicted"/>
<evidence type="ECO:0000259" key="2">
    <source>
        <dbReference type="PROSITE" id="PS00028"/>
    </source>
</evidence>
<feature type="region of interest" description="Disordered" evidence="1">
    <location>
        <begin position="86"/>
        <end position="439"/>
    </location>
</feature>
<feature type="compositionally biased region" description="Basic and acidic residues" evidence="1">
    <location>
        <begin position="26"/>
        <end position="42"/>
    </location>
</feature>
<accession>A0ABD3VEQ5</accession>
<dbReference type="Gene3D" id="3.30.160.60">
    <property type="entry name" value="Classic Zinc Finger"/>
    <property type="match status" value="1"/>
</dbReference>
<feature type="region of interest" description="Disordered" evidence="1">
    <location>
        <begin position="1238"/>
        <end position="1346"/>
    </location>
</feature>
<reference evidence="3 4" key="1">
    <citation type="submission" date="2024-11" db="EMBL/GenBank/DDBJ databases">
        <title>Chromosome-level genome assembly of the freshwater bivalve Anodonta woodiana.</title>
        <authorList>
            <person name="Chen X."/>
        </authorList>
    </citation>
    <scope>NUCLEOTIDE SEQUENCE [LARGE SCALE GENOMIC DNA]</scope>
    <source>
        <strain evidence="3">MN2024</strain>
        <tissue evidence="3">Gills</tissue>
    </source>
</reference>
<dbReference type="Proteomes" id="UP001634394">
    <property type="component" value="Unassembled WGS sequence"/>
</dbReference>
<feature type="compositionally biased region" description="Basic and acidic residues" evidence="1">
    <location>
        <begin position="382"/>
        <end position="407"/>
    </location>
</feature>
<dbReference type="InterPro" id="IPR013087">
    <property type="entry name" value="Znf_C2H2_type"/>
</dbReference>
<feature type="region of interest" description="Disordered" evidence="1">
    <location>
        <begin position="846"/>
        <end position="865"/>
    </location>
</feature>
<feature type="compositionally biased region" description="Basic and acidic residues" evidence="1">
    <location>
        <begin position="1334"/>
        <end position="1346"/>
    </location>
</feature>
<feature type="compositionally biased region" description="Basic and acidic residues" evidence="1">
    <location>
        <begin position="324"/>
        <end position="347"/>
    </location>
</feature>
<feature type="compositionally biased region" description="Low complexity" evidence="1">
    <location>
        <begin position="852"/>
        <end position="865"/>
    </location>
</feature>
<dbReference type="EMBL" id="JBJQND010000012">
    <property type="protein sequence ID" value="KAL3859965.1"/>
    <property type="molecule type" value="Genomic_DNA"/>
</dbReference>
<feature type="compositionally biased region" description="Polar residues" evidence="1">
    <location>
        <begin position="86"/>
        <end position="99"/>
    </location>
</feature>